<gene>
    <name evidence="2" type="ORF">Q9L58_010697</name>
</gene>
<reference evidence="2 3" key="1">
    <citation type="submission" date="2024-02" db="EMBL/GenBank/DDBJ databases">
        <title>Discinaceae phylogenomics.</title>
        <authorList>
            <person name="Dirks A.C."/>
            <person name="James T.Y."/>
        </authorList>
    </citation>
    <scope>NUCLEOTIDE SEQUENCE [LARGE SCALE GENOMIC DNA]</scope>
    <source>
        <strain evidence="2 3">ACD0624</strain>
    </source>
</reference>
<evidence type="ECO:0000313" key="2">
    <source>
        <dbReference type="EMBL" id="KAL0630454.1"/>
    </source>
</evidence>
<proteinExistence type="predicted"/>
<feature type="compositionally biased region" description="Basic and acidic residues" evidence="1">
    <location>
        <begin position="141"/>
        <end position="160"/>
    </location>
</feature>
<feature type="non-terminal residue" evidence="2">
    <location>
        <position position="266"/>
    </location>
</feature>
<protein>
    <recommendedName>
        <fullName evidence="4">DUF1376 domain-containing protein</fullName>
    </recommendedName>
</protein>
<evidence type="ECO:0000313" key="3">
    <source>
        <dbReference type="Proteomes" id="UP001447188"/>
    </source>
</evidence>
<dbReference type="Proteomes" id="UP001447188">
    <property type="component" value="Unassembled WGS sequence"/>
</dbReference>
<feature type="region of interest" description="Disordered" evidence="1">
    <location>
        <begin position="135"/>
        <end position="171"/>
    </location>
</feature>
<evidence type="ECO:0000256" key="1">
    <source>
        <dbReference type="SAM" id="MobiDB-lite"/>
    </source>
</evidence>
<organism evidence="2 3">
    <name type="scientific">Discina gigas</name>
    <dbReference type="NCBI Taxonomy" id="1032678"/>
    <lineage>
        <taxon>Eukaryota</taxon>
        <taxon>Fungi</taxon>
        <taxon>Dikarya</taxon>
        <taxon>Ascomycota</taxon>
        <taxon>Pezizomycotina</taxon>
        <taxon>Pezizomycetes</taxon>
        <taxon>Pezizales</taxon>
        <taxon>Discinaceae</taxon>
        <taxon>Discina</taxon>
    </lineage>
</organism>
<accession>A0ABR3G3F6</accession>
<comment type="caution">
    <text evidence="2">The sequence shown here is derived from an EMBL/GenBank/DDBJ whole genome shotgun (WGS) entry which is preliminary data.</text>
</comment>
<dbReference type="EMBL" id="JBBBZM010000634">
    <property type="protein sequence ID" value="KAL0630454.1"/>
    <property type="molecule type" value="Genomic_DNA"/>
</dbReference>
<sequence>MKLGDSAMQESIDMAGDWIKMRTALANDPAVIAIALDLDKSEFEVVGMLHHLWSWADSQSEDGHIKRVTEKWIDRYVHQVGFSKSMVSAGWLIVKEDGITFPNFERHNGESAKKRAEAAERQRISRENRKLGIVTDSSQDSCDKGVTREEKRREENKDQKPMSSDEPSDVQKVEKIPYKEILDLYHAHLKSLPKVRMFDEARKKAIRSRWSVDARFQNLEFWEKFFSHIDKSDFLMGRTNTPWNGCCFDWIFKPANFKKIVEGNYN</sequence>
<name>A0ABR3G3F6_9PEZI</name>
<keyword evidence="3" id="KW-1185">Reference proteome</keyword>
<evidence type="ECO:0008006" key="4">
    <source>
        <dbReference type="Google" id="ProtNLM"/>
    </source>
</evidence>